<dbReference type="InterPro" id="IPR000595">
    <property type="entry name" value="cNMP-bd_dom"/>
</dbReference>
<dbReference type="InterPro" id="IPR036430">
    <property type="entry name" value="RNase_T2-like_sf"/>
</dbReference>
<dbReference type="InterPro" id="IPR014710">
    <property type="entry name" value="RmlC-like_jellyroll"/>
</dbReference>
<feature type="domain" description="Ubiquitin-like" evidence="4">
    <location>
        <begin position="539"/>
        <end position="613"/>
    </location>
</feature>
<evidence type="ECO:0000256" key="1">
    <source>
        <dbReference type="ARBA" id="ARBA00007469"/>
    </source>
</evidence>
<keyword evidence="7" id="KW-1185">Reference proteome</keyword>
<dbReference type="PROSITE" id="PS00972">
    <property type="entry name" value="USP_1"/>
    <property type="match status" value="1"/>
</dbReference>
<dbReference type="Gene3D" id="2.60.120.10">
    <property type="entry name" value="Jelly Rolls"/>
    <property type="match status" value="2"/>
</dbReference>
<name>A0AAV2YLJ5_9STRA</name>
<dbReference type="SMART" id="SM00100">
    <property type="entry name" value="cNMP"/>
    <property type="match status" value="2"/>
</dbReference>
<dbReference type="PROSITE" id="PS00530">
    <property type="entry name" value="RNASE_T2_1"/>
    <property type="match status" value="3"/>
</dbReference>
<evidence type="ECO:0000259" key="3">
    <source>
        <dbReference type="PROSITE" id="PS50042"/>
    </source>
</evidence>
<reference evidence="6" key="1">
    <citation type="submission" date="2022-11" db="EMBL/GenBank/DDBJ databases">
        <authorList>
            <person name="Morgan W.R."/>
            <person name="Tartar A."/>
        </authorList>
    </citation>
    <scope>NUCLEOTIDE SEQUENCE</scope>
    <source>
        <strain evidence="6">ARSEF 373</strain>
    </source>
</reference>
<dbReference type="InterPro" id="IPR018200">
    <property type="entry name" value="USP_CS"/>
</dbReference>
<dbReference type="GO" id="GO:0003723">
    <property type="term" value="F:RNA binding"/>
    <property type="evidence" value="ECO:0007669"/>
    <property type="project" value="InterPro"/>
</dbReference>
<dbReference type="CDD" id="cd00374">
    <property type="entry name" value="RNase_T2"/>
    <property type="match status" value="3"/>
</dbReference>
<dbReference type="InterPro" id="IPR018490">
    <property type="entry name" value="cNMP-bd_dom_sf"/>
</dbReference>
<dbReference type="SUPFAM" id="SSF51206">
    <property type="entry name" value="cAMP-binding domain-like"/>
    <property type="match status" value="2"/>
</dbReference>
<dbReference type="PROSITE" id="PS50235">
    <property type="entry name" value="USP_3"/>
    <property type="match status" value="1"/>
</dbReference>
<dbReference type="Gene3D" id="3.10.20.90">
    <property type="entry name" value="Phosphatidylinositol 3-kinase Catalytic Subunit, Chain A, domain 1"/>
    <property type="match status" value="1"/>
</dbReference>
<reference evidence="6" key="2">
    <citation type="journal article" date="2023" name="Microbiol Resour">
        <title>Decontamination and Annotation of the Draft Genome Sequence of the Oomycete Lagenidium giganteum ARSEF 373.</title>
        <authorList>
            <person name="Morgan W.R."/>
            <person name="Tartar A."/>
        </authorList>
    </citation>
    <scope>NUCLEOTIDE SEQUENCE</scope>
    <source>
        <strain evidence="6">ARSEF 373</strain>
    </source>
</reference>
<dbReference type="SUPFAM" id="SSF55895">
    <property type="entry name" value="Ribonuclease Rh-like"/>
    <property type="match status" value="3"/>
</dbReference>
<gene>
    <name evidence="6" type="ORF">N0F65_000060</name>
</gene>
<dbReference type="SUPFAM" id="SSF54001">
    <property type="entry name" value="Cysteine proteinases"/>
    <property type="match status" value="1"/>
</dbReference>
<proteinExistence type="inferred from homology"/>
<dbReference type="PROSITE" id="PS50042">
    <property type="entry name" value="CNMP_BINDING_3"/>
    <property type="match status" value="2"/>
</dbReference>
<evidence type="ECO:0000259" key="5">
    <source>
        <dbReference type="PROSITE" id="PS50235"/>
    </source>
</evidence>
<accession>A0AAV2YLJ5</accession>
<dbReference type="InterPro" id="IPR033130">
    <property type="entry name" value="RNase_T2_His_AS_2"/>
</dbReference>
<dbReference type="PROSITE" id="PS50053">
    <property type="entry name" value="UBIQUITIN_2"/>
    <property type="match status" value="1"/>
</dbReference>
<feature type="domain" description="Cyclic nucleotide-binding" evidence="3">
    <location>
        <begin position="761"/>
        <end position="866"/>
    </location>
</feature>
<dbReference type="Pfam" id="PF00240">
    <property type="entry name" value="ubiquitin"/>
    <property type="match status" value="1"/>
</dbReference>
<dbReference type="Proteomes" id="UP001146120">
    <property type="component" value="Unassembled WGS sequence"/>
</dbReference>
<evidence type="ECO:0000259" key="4">
    <source>
        <dbReference type="PROSITE" id="PS50053"/>
    </source>
</evidence>
<evidence type="ECO:0000313" key="6">
    <source>
        <dbReference type="EMBL" id="DAZ94965.1"/>
    </source>
</evidence>
<dbReference type="Gene3D" id="3.90.730.10">
    <property type="entry name" value="Ribonuclease T2-like"/>
    <property type="match status" value="3"/>
</dbReference>
<dbReference type="InterPro" id="IPR001568">
    <property type="entry name" value="RNase_T2-like"/>
</dbReference>
<dbReference type="GO" id="GO:0033897">
    <property type="term" value="F:ribonuclease T2 activity"/>
    <property type="evidence" value="ECO:0007669"/>
    <property type="project" value="InterPro"/>
</dbReference>
<dbReference type="InterPro" id="IPR000626">
    <property type="entry name" value="Ubiquitin-like_dom"/>
</dbReference>
<dbReference type="Pfam" id="PF00027">
    <property type="entry name" value="cNMP_binding"/>
    <property type="match status" value="1"/>
</dbReference>
<dbReference type="Gene3D" id="2.30.30.140">
    <property type="match status" value="1"/>
</dbReference>
<dbReference type="GO" id="GO:0016579">
    <property type="term" value="P:protein deubiquitination"/>
    <property type="evidence" value="ECO:0007669"/>
    <property type="project" value="InterPro"/>
</dbReference>
<dbReference type="CDD" id="cd17039">
    <property type="entry name" value="Ubl_ubiquitin_like"/>
    <property type="match status" value="1"/>
</dbReference>
<dbReference type="InterPro" id="IPR001394">
    <property type="entry name" value="Peptidase_C19_UCH"/>
</dbReference>
<dbReference type="InterPro" id="IPR050185">
    <property type="entry name" value="Ub_carboxyl-term_hydrolase"/>
</dbReference>
<dbReference type="GO" id="GO:0004843">
    <property type="term" value="F:cysteine-type deubiquitinase activity"/>
    <property type="evidence" value="ECO:0007669"/>
    <property type="project" value="InterPro"/>
</dbReference>
<protein>
    <recommendedName>
        <fullName evidence="8">Ubiquitinyl hydrolase 1</fullName>
    </recommendedName>
</protein>
<dbReference type="SUPFAM" id="SSF54236">
    <property type="entry name" value="Ubiquitin-like"/>
    <property type="match status" value="1"/>
</dbReference>
<evidence type="ECO:0000256" key="2">
    <source>
        <dbReference type="RuleBase" id="RU004328"/>
    </source>
</evidence>
<comment type="similarity">
    <text evidence="1 2">Belongs to the RNase T2 family.</text>
</comment>
<dbReference type="CDD" id="cd00038">
    <property type="entry name" value="CAP_ED"/>
    <property type="match status" value="1"/>
</dbReference>
<dbReference type="PANTHER" id="PTHR21646:SF46">
    <property type="entry name" value="UBIQUITIN CARBOXYL-TERMINAL HYDROLASE"/>
    <property type="match status" value="1"/>
</dbReference>
<dbReference type="SUPFAM" id="SSF54160">
    <property type="entry name" value="Chromo domain-like"/>
    <property type="match status" value="1"/>
</dbReference>
<dbReference type="EMBL" id="DAKRPA010000224">
    <property type="protein sequence ID" value="DAZ94965.1"/>
    <property type="molecule type" value="Genomic_DNA"/>
</dbReference>
<feature type="domain" description="Cyclic nucleotide-binding" evidence="3">
    <location>
        <begin position="884"/>
        <end position="996"/>
    </location>
</feature>
<dbReference type="InterPro" id="IPR029071">
    <property type="entry name" value="Ubiquitin-like_domsf"/>
</dbReference>
<dbReference type="PROSITE" id="PS00531">
    <property type="entry name" value="RNASE_T2_2"/>
    <property type="match status" value="2"/>
</dbReference>
<dbReference type="Pfam" id="PF00445">
    <property type="entry name" value="Ribonuclease_T2"/>
    <property type="match status" value="3"/>
</dbReference>
<dbReference type="InterPro" id="IPR028889">
    <property type="entry name" value="USP"/>
</dbReference>
<evidence type="ECO:0008006" key="8">
    <source>
        <dbReference type="Google" id="ProtNLM"/>
    </source>
</evidence>
<feature type="domain" description="USP" evidence="5">
    <location>
        <begin position="1363"/>
        <end position="1978"/>
    </location>
</feature>
<dbReference type="InterPro" id="IPR038765">
    <property type="entry name" value="Papain-like_cys_pep_sf"/>
</dbReference>
<organism evidence="6 7">
    <name type="scientific">Lagenidium giganteum</name>
    <dbReference type="NCBI Taxonomy" id="4803"/>
    <lineage>
        <taxon>Eukaryota</taxon>
        <taxon>Sar</taxon>
        <taxon>Stramenopiles</taxon>
        <taxon>Oomycota</taxon>
        <taxon>Peronosporomycetes</taxon>
        <taxon>Pythiales</taxon>
        <taxon>Pythiaceae</taxon>
    </lineage>
</organism>
<dbReference type="PANTHER" id="PTHR21646">
    <property type="entry name" value="UBIQUITIN CARBOXYL-TERMINAL HYDROLASE"/>
    <property type="match status" value="1"/>
</dbReference>
<dbReference type="Pfam" id="PF00443">
    <property type="entry name" value="UCH"/>
    <property type="match status" value="1"/>
</dbReference>
<feature type="non-terminal residue" evidence="6">
    <location>
        <position position="1"/>
    </location>
</feature>
<dbReference type="InterPro" id="IPR016197">
    <property type="entry name" value="Chromo-like_dom_sf"/>
</dbReference>
<comment type="caution">
    <text evidence="6">The sequence shown here is derived from an EMBL/GenBank/DDBJ whole genome shotgun (WGS) entry which is preliminary data.</text>
</comment>
<dbReference type="CDD" id="cd20104">
    <property type="entry name" value="MBT_PHF20L1-like"/>
    <property type="match status" value="1"/>
</dbReference>
<sequence length="2228" mass="251416">LPRLEQVFVSVAPTRHLCAPPTHSHICLKRPKRQLQHPANQSTMFRTALLIAAACGLASADNLRQGVVEEQPPRELQQGSFDFYVLAQSWQPQFCKGKLNQFPGCRTPQTYWSSHFTLHGLWPEYKSAAYPHDCNPGDIFDSNAVVSAVGKDAMLQYWPNVKKPLAAGDYSDFWKHEWDVHGTCSGLDQPTFFTAVVDLLRKQAITTPDVIQNNVGRSVSADDVRAAFGGSDYVALRCNGGELAEVRTCWAKDDKNMPTSQRKCSTQVQNEDSCRAATIFIRSFNAAMVLPWWLGYSMAAMTTPMDTTPHHAHVFEHDWPGAASVKGCKFDFYVLAQSWQPEFCHGKENEYPGCRAPVPYWRSHLTMHGLWPELEQGKHPGFCKGPAFDPEQIEKAIGLSTLVEYWPDVKVARGSPQYSEFWKHEWTRHGTCSGLGQVAYFSHAINLVRNGTAGTPPLVQQHVGQTVGVDDLRKAFGGPSACVLKCMHGDVFSQVFTCWAKDADHVPTKRIDCPDHVLKEDTCEEGTISIPAFPNDLRFDVFFHMPHQAELSRLRVHRSISLVTLQAMIQREFNVAFEEQRLYYHGDLLEGDEELTFYDIHDQSVINVHVKKRYRRIGDIFSKIKIVRFSKSHADDFEVIDVVASLPPLKVVFRRLAVAIAYLMSLDHMQAQRTGRLVWRQRVNFWDEPLTNTFTRVVPARGNRGAIADHRHLFCPERVSYLMSLAQTVSLRQRLELPPECRSSADLRHIKRWLGSIKYFADANIPDSVIQEIARFSTFASFRSGDYIFREGDVGDFFYIVISGCVSLSAYGNGLFATMTPGMCFGEISLFQTQGRRTATANVNFASQEAELAVVSGDLYRRAINPYKQAVLQNTERAIFSIPQLRFLPDHVITHIAYAAKTLTARTGRRLIRHGDEVHVLVLVVEGEVKPIVSVVRAPAVFGQEGCLGSTPSPAPWDIEAIDNVTLVCLRMDTISIFISPHNGIIRALMLEHQEREIKRLRQSESLVAGEVWYIVALEWWRVFLTSTDRAGVPKIQNEALVDTDVSSAERHVVMLKPMLLFRWPTHATQAAPINAPDGQPVVIFVSVMAPLGQLLSSAWQATSDVVPEPPSGVRACYREDDGQEWRPTSDAEEHDDDIVCVRDLNLATRDHFSGQDRFLHLLIEQQLSDVTDPSDWRYNQFPSFVAQNQWRFELQVGQLIDARDTEGKWYESRVVELDESAGKVKVHYRGWTSKWDEWLKFMSDRLQPLHSRVRNWRDFKLNDVAQIGFEVENRSYPDWRNAVVVAVDNSDTSGNVKVEFQFGDKREWRDAQDELLCPAGTHKVQDFSQKVSRVSDSDAISRYGGYRGYDDGKGSPQFNGVVGLQNLGNTCFMNSMLQCLMNAKPLKDYFMAVKDGKAMFCDDINVNNPLGMRGKIAIEFSKVIRQVWSGKYTVVSPVGLKAVIGDYAPQFAGYQQQDSQELMSFLLDGLHEDLNRVKEKPYTAAVEGNGRDDVVVAAEAWSQYLKRNDSIIVENFMGQLRSHVTCPNSECCNESVTFDPFMSLSVPIPSLDIVTLQVQLFWANGRIPTKYAVQIPKDGNVMDIKQELRVLSGTPANQLYFVEVRDHRITKAHDDDVLVEDLRDSVLHAYELDAPISDHELCSRNLRTTVYYPMRSAPSKPNRLVALFHQTACASPIDARAEGYDDLEEEGYGTAKQRRVELELCNTPLLVSISRDMTKTEIHKKIWQVVERLVSESGEFGCDEQQQLPYRLNVVDAKESSTLIRDFPLSSEAAELPEIDDFQFNFTLEWSRHGYCKGYDKSSAERIQLHDSMKRLSISPQKENLTLMHCLTKFTEREQLAESDTWFCPKCKDHVRAFKKFDIFSLPKVLIFHLKRFRYAQSTFSMHRDKISTLVNFPIDELDMSDYVVGPQRSAPLIYDLFAVSEHSGGLGGGHYTAVAKNPENGQWFSFNDNMTNETKPERAVTPRAYNETDLLVPVPAMDIEDSAAELLALASDRFERRRRGNNGGNNGRGRGAPATGDFDYYVLAQSWQPQFCNGMVGRYPGCSKPEPYWRSHFTLHGLWPNAENGANPFQCSNEEFDADTVVSAVGMDTLLQHWPNVKAAFNTPGYSQFWEHEWSKHGTCSGMDQATYFTTTVKLAQSSAAATPSIIQNNVGRSVQAADLREAYGGANYVALKCRNGNELGEVFTCWAKGSDFLPTEQVECASSVVKSDTCRGPTVSIRAFA</sequence>
<dbReference type="SMART" id="SM00213">
    <property type="entry name" value="UBQ"/>
    <property type="match status" value="1"/>
</dbReference>
<dbReference type="Gene3D" id="3.90.70.10">
    <property type="entry name" value="Cysteine proteinases"/>
    <property type="match status" value="2"/>
</dbReference>
<evidence type="ECO:0000313" key="7">
    <source>
        <dbReference type="Proteomes" id="UP001146120"/>
    </source>
</evidence>
<dbReference type="InterPro" id="IPR018188">
    <property type="entry name" value="RNase_T2_His_AS_1"/>
</dbReference>
<dbReference type="PROSITE" id="PS00973">
    <property type="entry name" value="USP_2"/>
    <property type="match status" value="1"/>
</dbReference>